<evidence type="ECO:0000256" key="2">
    <source>
        <dbReference type="ARBA" id="ARBA00022729"/>
    </source>
</evidence>
<keyword evidence="9" id="KW-0119">Carbohydrate metabolism</keyword>
<evidence type="ECO:0000256" key="7">
    <source>
        <dbReference type="RuleBase" id="RU361187"/>
    </source>
</evidence>
<feature type="active site" description="Proton acceptor" evidence="5">
    <location>
        <position position="33"/>
    </location>
</feature>
<proteinExistence type="inferred from homology"/>
<dbReference type="RefSeq" id="XP_058335513.1">
    <property type="nucleotide sequence ID" value="XM_058469482.1"/>
</dbReference>
<feature type="site" description="Important for catalytic activity, responsible for pKa modulation of the active site Glu and correct orientation of both the proton donor and substrate" evidence="6">
    <location>
        <position position="152"/>
    </location>
</feature>
<dbReference type="Pfam" id="PF04616">
    <property type="entry name" value="Glyco_hydro_43"/>
    <property type="match status" value="1"/>
</dbReference>
<evidence type="ECO:0000313" key="10">
    <source>
        <dbReference type="Proteomes" id="UP001150941"/>
    </source>
</evidence>
<dbReference type="EMBL" id="JAPQKS010000001">
    <property type="protein sequence ID" value="KAJ5248734.1"/>
    <property type="molecule type" value="Genomic_DNA"/>
</dbReference>
<evidence type="ECO:0000256" key="3">
    <source>
        <dbReference type="ARBA" id="ARBA00022801"/>
    </source>
</evidence>
<keyword evidence="9" id="KW-0624">Polysaccharide degradation</keyword>
<dbReference type="CDD" id="cd08999">
    <property type="entry name" value="GH43_ABN-like"/>
    <property type="match status" value="1"/>
</dbReference>
<dbReference type="InterPro" id="IPR006710">
    <property type="entry name" value="Glyco_hydro_43"/>
</dbReference>
<comment type="similarity">
    <text evidence="1 7">Belongs to the glycosyl hydrolase 43 family.</text>
</comment>
<evidence type="ECO:0000256" key="5">
    <source>
        <dbReference type="PIRSR" id="PIRSR606710-1"/>
    </source>
</evidence>
<comment type="caution">
    <text evidence="9">The sequence shown here is derived from an EMBL/GenBank/DDBJ whole genome shotgun (WGS) entry which is preliminary data.</text>
</comment>
<dbReference type="Proteomes" id="UP001150941">
    <property type="component" value="Unassembled WGS sequence"/>
</dbReference>
<feature type="chain" id="PRO_5040843409" evidence="8">
    <location>
        <begin position="22"/>
        <end position="320"/>
    </location>
</feature>
<dbReference type="InterPro" id="IPR051795">
    <property type="entry name" value="Glycosyl_Hydrlase_43"/>
</dbReference>
<evidence type="ECO:0000313" key="9">
    <source>
        <dbReference type="EMBL" id="KAJ5248734.1"/>
    </source>
</evidence>
<feature type="active site" description="Proton donor" evidence="5">
    <location>
        <position position="212"/>
    </location>
</feature>
<keyword evidence="3 7" id="KW-0378">Hydrolase</keyword>
<dbReference type="OrthoDB" id="3879658at2759"/>
<organism evidence="9 10">
    <name type="scientific">Penicillium chermesinum</name>
    <dbReference type="NCBI Taxonomy" id="63820"/>
    <lineage>
        <taxon>Eukaryota</taxon>
        <taxon>Fungi</taxon>
        <taxon>Dikarya</taxon>
        <taxon>Ascomycota</taxon>
        <taxon>Pezizomycotina</taxon>
        <taxon>Eurotiomycetes</taxon>
        <taxon>Eurotiomycetidae</taxon>
        <taxon>Eurotiales</taxon>
        <taxon>Aspergillaceae</taxon>
        <taxon>Penicillium</taxon>
    </lineage>
</organism>
<dbReference type="PANTHER" id="PTHR42812:SF5">
    <property type="entry name" value="ENDO-ARABINASE"/>
    <property type="match status" value="1"/>
</dbReference>
<keyword evidence="4 7" id="KW-0326">Glycosidase</keyword>
<reference evidence="9" key="1">
    <citation type="submission" date="2022-11" db="EMBL/GenBank/DDBJ databases">
        <authorList>
            <person name="Petersen C."/>
        </authorList>
    </citation>
    <scope>NUCLEOTIDE SEQUENCE</scope>
    <source>
        <strain evidence="9">IBT 19713</strain>
    </source>
</reference>
<evidence type="ECO:0000256" key="1">
    <source>
        <dbReference type="ARBA" id="ARBA00009865"/>
    </source>
</evidence>
<evidence type="ECO:0000256" key="6">
    <source>
        <dbReference type="PIRSR" id="PIRSR606710-2"/>
    </source>
</evidence>
<keyword evidence="10" id="KW-1185">Reference proteome</keyword>
<accession>A0A9W9TYL2</accession>
<dbReference type="GO" id="GO:0004553">
    <property type="term" value="F:hydrolase activity, hydrolyzing O-glycosyl compounds"/>
    <property type="evidence" value="ECO:0007669"/>
    <property type="project" value="InterPro"/>
</dbReference>
<name>A0A9W9TYL2_9EURO</name>
<keyword evidence="9" id="KW-0858">Xylan degradation</keyword>
<gene>
    <name evidence="9" type="ORF">N7468_000185</name>
</gene>
<dbReference type="GeneID" id="83196785"/>
<dbReference type="SUPFAM" id="SSF75005">
    <property type="entry name" value="Arabinanase/levansucrase/invertase"/>
    <property type="match status" value="1"/>
</dbReference>
<dbReference type="PANTHER" id="PTHR42812">
    <property type="entry name" value="BETA-XYLOSIDASE"/>
    <property type="match status" value="1"/>
</dbReference>
<dbReference type="AlphaFoldDB" id="A0A9W9TYL2"/>
<reference evidence="9" key="2">
    <citation type="journal article" date="2023" name="IMA Fungus">
        <title>Comparative genomic study of the Penicillium genus elucidates a diverse pangenome and 15 lateral gene transfer events.</title>
        <authorList>
            <person name="Petersen C."/>
            <person name="Sorensen T."/>
            <person name="Nielsen M.R."/>
            <person name="Sondergaard T.E."/>
            <person name="Sorensen J.L."/>
            <person name="Fitzpatrick D.A."/>
            <person name="Frisvad J.C."/>
            <person name="Nielsen K.L."/>
        </authorList>
    </citation>
    <scope>NUCLEOTIDE SEQUENCE</scope>
    <source>
        <strain evidence="9">IBT 19713</strain>
    </source>
</reference>
<dbReference type="Gene3D" id="2.115.10.20">
    <property type="entry name" value="Glycosyl hydrolase domain, family 43"/>
    <property type="match status" value="1"/>
</dbReference>
<keyword evidence="2 8" id="KW-0732">Signal</keyword>
<sequence length="320" mass="33170">MLSYIPLALAPLLFLGRLAAAEAVLALNVDFPDPCVIQTDNGYYAFSTASGDVNAQVASSPDFSSWTLLEGTDALPGPFPSWVGSQGGRPQIWAPDVIQRADGTYVMYFAAVSSSDTGKHCVGAATSTTITGPYTPEENVLACPLSQGGAIDAAGFIDGDQYYVVYKVDGSNLGNNSPTPIMLQAMESDAVTPSGDPVQILDHDDGDGGNIEAPSLVNVDGIYYLSFSSSIFDQTTYDSSYATATSITGPYAKAHTPNAPLLVTGDPSNVGTLTAPGGLDFSADGTKIVFAAWISSDGVGSGRAMYTASVQISDDVVKIL</sequence>
<evidence type="ECO:0000256" key="8">
    <source>
        <dbReference type="SAM" id="SignalP"/>
    </source>
</evidence>
<dbReference type="InterPro" id="IPR023296">
    <property type="entry name" value="Glyco_hydro_beta-prop_sf"/>
</dbReference>
<feature type="signal peptide" evidence="8">
    <location>
        <begin position="1"/>
        <end position="21"/>
    </location>
</feature>
<protein>
    <submittedName>
        <fullName evidence="9">Endo xylanase</fullName>
    </submittedName>
</protein>
<evidence type="ECO:0000256" key="4">
    <source>
        <dbReference type="ARBA" id="ARBA00023295"/>
    </source>
</evidence>
<dbReference type="GO" id="GO:0045493">
    <property type="term" value="P:xylan catabolic process"/>
    <property type="evidence" value="ECO:0007669"/>
    <property type="project" value="UniProtKB-KW"/>
</dbReference>